<dbReference type="AlphaFoldDB" id="A0A4Y7KSB1"/>
<dbReference type="Gramene" id="RZC76234">
    <property type="protein sequence ID" value="RZC76234"/>
    <property type="gene ID" value="C5167_000530"/>
</dbReference>
<feature type="region of interest" description="Disordered" evidence="1">
    <location>
        <begin position="58"/>
        <end position="99"/>
    </location>
</feature>
<evidence type="ECO:0000313" key="3">
    <source>
        <dbReference type="Proteomes" id="UP000316621"/>
    </source>
</evidence>
<name>A0A4Y7KSB1_PAPSO</name>
<dbReference type="Proteomes" id="UP000316621">
    <property type="component" value="Chromosome 9"/>
</dbReference>
<evidence type="ECO:0000313" key="2">
    <source>
        <dbReference type="EMBL" id="RZC76234.1"/>
    </source>
</evidence>
<protein>
    <submittedName>
        <fullName evidence="2">Uncharacterized protein</fullName>
    </submittedName>
</protein>
<organism evidence="2 3">
    <name type="scientific">Papaver somniferum</name>
    <name type="common">Opium poppy</name>
    <dbReference type="NCBI Taxonomy" id="3469"/>
    <lineage>
        <taxon>Eukaryota</taxon>
        <taxon>Viridiplantae</taxon>
        <taxon>Streptophyta</taxon>
        <taxon>Embryophyta</taxon>
        <taxon>Tracheophyta</taxon>
        <taxon>Spermatophyta</taxon>
        <taxon>Magnoliopsida</taxon>
        <taxon>Ranunculales</taxon>
        <taxon>Papaveraceae</taxon>
        <taxon>Papaveroideae</taxon>
        <taxon>Papaver</taxon>
    </lineage>
</organism>
<gene>
    <name evidence="2" type="ORF">C5167_000530</name>
</gene>
<keyword evidence="3" id="KW-1185">Reference proteome</keyword>
<reference evidence="2 3" key="1">
    <citation type="journal article" date="2018" name="Science">
        <title>The opium poppy genome and morphinan production.</title>
        <authorList>
            <person name="Guo L."/>
            <person name="Winzer T."/>
            <person name="Yang X."/>
            <person name="Li Y."/>
            <person name="Ning Z."/>
            <person name="He Z."/>
            <person name="Teodor R."/>
            <person name="Lu Y."/>
            <person name="Bowser T.A."/>
            <person name="Graham I.A."/>
            <person name="Ye K."/>
        </authorList>
    </citation>
    <scope>NUCLEOTIDE SEQUENCE [LARGE SCALE GENOMIC DNA]</scope>
    <source>
        <strain evidence="3">cv. HN1</strain>
        <tissue evidence="2">Leaves</tissue>
    </source>
</reference>
<sequence>MHDKSWSPINSSQLWITTVMIMTLLVPKKFQQAGGKTEVVRSNVKTPHCAGRKEIPRVEHKMCNDEREDDGKQKSNNKNRHTEEMTKLKDPSCSSKHQLNQLRKRRGLVFL</sequence>
<dbReference type="EMBL" id="CM010723">
    <property type="protein sequence ID" value="RZC76234.1"/>
    <property type="molecule type" value="Genomic_DNA"/>
</dbReference>
<feature type="compositionally biased region" description="Basic and acidic residues" evidence="1">
    <location>
        <begin position="58"/>
        <end position="73"/>
    </location>
</feature>
<accession>A0A4Y7KSB1</accession>
<proteinExistence type="predicted"/>
<feature type="compositionally biased region" description="Basic and acidic residues" evidence="1">
    <location>
        <begin position="80"/>
        <end position="90"/>
    </location>
</feature>
<evidence type="ECO:0000256" key="1">
    <source>
        <dbReference type="SAM" id="MobiDB-lite"/>
    </source>
</evidence>